<keyword evidence="4" id="KW-0949">S-adenosyl-L-methionine</keyword>
<evidence type="ECO:0000313" key="9">
    <source>
        <dbReference type="Proteomes" id="UP001055712"/>
    </source>
</evidence>
<dbReference type="Pfam" id="PF00590">
    <property type="entry name" value="TP_methylase"/>
    <property type="match status" value="1"/>
</dbReference>
<accession>A0A9D4TWK2</accession>
<feature type="region of interest" description="Disordered" evidence="6">
    <location>
        <begin position="756"/>
        <end position="810"/>
    </location>
</feature>
<dbReference type="PANTHER" id="PTHR43268:SF3">
    <property type="entry name" value="RHODANESE-LIKE DOMAIN-CONTAINING PROTEIN 7-RELATED"/>
    <property type="match status" value="1"/>
</dbReference>
<evidence type="ECO:0000256" key="3">
    <source>
        <dbReference type="ARBA" id="ARBA00022679"/>
    </source>
</evidence>
<dbReference type="EMBL" id="SIDB01000002">
    <property type="protein sequence ID" value="KAI3436466.1"/>
    <property type="molecule type" value="Genomic_DNA"/>
</dbReference>
<dbReference type="Pfam" id="PF00581">
    <property type="entry name" value="Rhodanese"/>
    <property type="match status" value="1"/>
</dbReference>
<dbReference type="GO" id="GO:0004851">
    <property type="term" value="F:uroporphyrin-III C-methyltransferase activity"/>
    <property type="evidence" value="ECO:0007669"/>
    <property type="project" value="UniProtKB-EC"/>
</dbReference>
<evidence type="ECO:0000313" key="8">
    <source>
        <dbReference type="EMBL" id="KAI3436466.1"/>
    </source>
</evidence>
<dbReference type="OrthoDB" id="25002at2759"/>
<organism evidence="8 9">
    <name type="scientific">Chlorella vulgaris</name>
    <name type="common">Green alga</name>
    <dbReference type="NCBI Taxonomy" id="3077"/>
    <lineage>
        <taxon>Eukaryota</taxon>
        <taxon>Viridiplantae</taxon>
        <taxon>Chlorophyta</taxon>
        <taxon>core chlorophytes</taxon>
        <taxon>Trebouxiophyceae</taxon>
        <taxon>Chlorellales</taxon>
        <taxon>Chlorellaceae</taxon>
        <taxon>Chlorella clade</taxon>
        <taxon>Chlorella</taxon>
    </lineage>
</organism>
<dbReference type="InterPro" id="IPR036873">
    <property type="entry name" value="Rhodanese-like_dom_sf"/>
</dbReference>
<evidence type="ECO:0000256" key="1">
    <source>
        <dbReference type="ARBA" id="ARBA00012162"/>
    </source>
</evidence>
<dbReference type="SUPFAM" id="SSF52821">
    <property type="entry name" value="Rhodanese/Cell cycle control phosphatase"/>
    <property type="match status" value="1"/>
</dbReference>
<comment type="caution">
    <text evidence="8">The sequence shown here is derived from an EMBL/GenBank/DDBJ whole genome shotgun (WGS) entry which is preliminary data.</text>
</comment>
<dbReference type="InterPro" id="IPR040503">
    <property type="entry name" value="TRHO_N"/>
</dbReference>
<feature type="domain" description="Rhodanese" evidence="7">
    <location>
        <begin position="508"/>
        <end position="608"/>
    </location>
</feature>
<keyword evidence="9" id="KW-1185">Reference proteome</keyword>
<dbReference type="InterPro" id="IPR014776">
    <property type="entry name" value="4pyrrole_Mease_sub2"/>
</dbReference>
<reference evidence="8" key="1">
    <citation type="journal article" date="2019" name="Plant J.">
        <title>Chlorella vulgaris genome assembly and annotation reveals the molecular basis for metabolic acclimation to high light conditions.</title>
        <authorList>
            <person name="Cecchin M."/>
            <person name="Marcolungo L."/>
            <person name="Rossato M."/>
            <person name="Girolomoni L."/>
            <person name="Cosentino E."/>
            <person name="Cuine S."/>
            <person name="Li-Beisson Y."/>
            <person name="Delledonne M."/>
            <person name="Ballottari M."/>
        </authorList>
    </citation>
    <scope>NUCLEOTIDE SEQUENCE</scope>
    <source>
        <strain evidence="8">211/11P</strain>
    </source>
</reference>
<dbReference type="Gene3D" id="3.30.70.100">
    <property type="match status" value="1"/>
</dbReference>
<dbReference type="PANTHER" id="PTHR43268">
    <property type="entry name" value="THIOSULFATE SULFURTRANSFERASE/RHODANESE-LIKE DOMAIN-CONTAINING PROTEIN 2"/>
    <property type="match status" value="1"/>
</dbReference>
<dbReference type="InterPro" id="IPR001763">
    <property type="entry name" value="Rhodanese-like_dom"/>
</dbReference>
<dbReference type="NCBIfam" id="TIGR01469">
    <property type="entry name" value="cobA_cysG_Cterm"/>
    <property type="match status" value="1"/>
</dbReference>
<dbReference type="InterPro" id="IPR022111">
    <property type="entry name" value="Rhodanese_C"/>
</dbReference>
<dbReference type="Proteomes" id="UP001055712">
    <property type="component" value="Unassembled WGS sequence"/>
</dbReference>
<feature type="compositionally biased region" description="Low complexity" evidence="6">
    <location>
        <begin position="771"/>
        <end position="788"/>
    </location>
</feature>
<dbReference type="InterPro" id="IPR003043">
    <property type="entry name" value="Uropor_MeTrfase_CS"/>
</dbReference>
<sequence length="810" mass="87196">MTCQACSGIGWAPVSPRPAAVCGPATPKRPHVAPCQAHRAVVAPAGKCYLVGAGPGPADLLTVRATQILRLADVVVFDDLGAQAAVETYAPAAAQRVFVGKRGGRPSIKQPEIDSIIVQHASAGSTVVRLKGGCPSVFSRLHSEVAALKASGIPYEICPGVSSALAAPLTAGFPLTHPDLSRAFAVTSAHDPAAMDWPALAAMDTLVLLMGGKSLAAVVHELQQQGRAAETAVAVVREAAGSEQQRRRWQMRLSLVTARTVRHHLSMASRATRPTTAAAQATACTAASPAQSLLRLRHQPCQTAPGTAAQSAFSRIRSRLLVQRAPRAVSTASRSQMDGASSAAAADSAAVVSTSAAGAEAGGSAQAEGLEADEAQKEYVIVNFYHLVDIERPHEVINRHKDWMEGKEVRGRVYISEQGINAQYGGVREDAEGYARWLAETQPLFKGLSYSVWPAEGHQYPKLRLKYRPNLISLAGGMASLPVTDPGARAIPTQPAEWKRMLKEGRSSDKPPLMLDVRNSYEWDAGHFEGAARPLEAHFHETPTEALPNEVPQYLEDADPERPVMIYCTGGIRCDVYGTYLRKKGFNKLYTLEGGIQNYMREEGLDHWNGSLFVFDGRMAIRQNKDQQEELEAAAPCQVCGATAVLPHMNCANIDCNKLFIACEACKGNYRGCCCEACTDAPRLLRPAKTAGQYGNWSQYTAEEGEGSRKAITSGRGEGRISRRRKRLDALRARELEKRNVKLERRRQARELMATLQQQMAQAGVTDADDSGGSSSSSAGAESGSEQAARADRLARLRELRERLASSSHA</sequence>
<proteinExistence type="predicted"/>
<evidence type="ECO:0000256" key="6">
    <source>
        <dbReference type="SAM" id="MobiDB-lite"/>
    </source>
</evidence>
<evidence type="ECO:0000256" key="2">
    <source>
        <dbReference type="ARBA" id="ARBA00022603"/>
    </source>
</evidence>
<feature type="compositionally biased region" description="Basic and acidic residues" evidence="6">
    <location>
        <begin position="789"/>
        <end position="804"/>
    </location>
</feature>
<dbReference type="FunFam" id="3.40.1010.10:FF:000001">
    <property type="entry name" value="Siroheme synthase"/>
    <property type="match status" value="1"/>
</dbReference>
<gene>
    <name evidence="8" type="ORF">D9Q98_005883</name>
</gene>
<dbReference type="NCBIfam" id="NF004790">
    <property type="entry name" value="PRK06136.1"/>
    <property type="match status" value="1"/>
</dbReference>
<reference evidence="8" key="2">
    <citation type="submission" date="2020-11" db="EMBL/GenBank/DDBJ databases">
        <authorList>
            <person name="Cecchin M."/>
            <person name="Marcolungo L."/>
            <person name="Rossato M."/>
            <person name="Girolomoni L."/>
            <person name="Cosentino E."/>
            <person name="Cuine S."/>
            <person name="Li-Beisson Y."/>
            <person name="Delledonne M."/>
            <person name="Ballottari M."/>
        </authorList>
    </citation>
    <scope>NUCLEOTIDE SEQUENCE</scope>
    <source>
        <strain evidence="8">211/11P</strain>
        <tissue evidence="8">Whole cell</tissue>
    </source>
</reference>
<dbReference type="Gene3D" id="3.30.950.10">
    <property type="entry name" value="Methyltransferase, Cobalt-precorrin-4 Transmethylase, Domain 2"/>
    <property type="match status" value="1"/>
</dbReference>
<dbReference type="SMART" id="SM00450">
    <property type="entry name" value="RHOD"/>
    <property type="match status" value="1"/>
</dbReference>
<dbReference type="Pfam" id="PF12368">
    <property type="entry name" value="Rhodanese_C"/>
    <property type="match status" value="1"/>
</dbReference>
<dbReference type="Gene3D" id="3.40.1010.10">
    <property type="entry name" value="Cobalt-precorrin-4 Transmethylase, Domain 1"/>
    <property type="match status" value="1"/>
</dbReference>
<keyword evidence="3" id="KW-0808">Transferase</keyword>
<name>A0A9D4TWK2_CHLVU</name>
<dbReference type="Gene3D" id="3.40.250.10">
    <property type="entry name" value="Rhodanese-like domain"/>
    <property type="match status" value="1"/>
</dbReference>
<protein>
    <recommendedName>
        <fullName evidence="1">uroporphyrinogen-III C-methyltransferase</fullName>
        <ecNumber evidence="1">2.1.1.107</ecNumber>
    </recommendedName>
</protein>
<dbReference type="AlphaFoldDB" id="A0A9D4TWK2"/>
<dbReference type="Pfam" id="PF17773">
    <property type="entry name" value="UPF0176_N"/>
    <property type="match status" value="1"/>
</dbReference>
<evidence type="ECO:0000256" key="4">
    <source>
        <dbReference type="ARBA" id="ARBA00022691"/>
    </source>
</evidence>
<keyword evidence="2" id="KW-0489">Methyltransferase</keyword>
<dbReference type="InterPro" id="IPR035996">
    <property type="entry name" value="4pyrrol_Methylase_sf"/>
</dbReference>
<dbReference type="GO" id="GO:0032259">
    <property type="term" value="P:methylation"/>
    <property type="evidence" value="ECO:0007669"/>
    <property type="project" value="UniProtKB-KW"/>
</dbReference>
<keyword evidence="5" id="KW-0627">Porphyrin biosynthesis</keyword>
<dbReference type="InterPro" id="IPR020936">
    <property type="entry name" value="TrhO"/>
</dbReference>
<dbReference type="PROSITE" id="PS50206">
    <property type="entry name" value="RHODANESE_3"/>
    <property type="match status" value="1"/>
</dbReference>
<evidence type="ECO:0000259" key="7">
    <source>
        <dbReference type="PROSITE" id="PS50206"/>
    </source>
</evidence>
<dbReference type="InterPro" id="IPR006366">
    <property type="entry name" value="CobA/CysG_C"/>
</dbReference>
<evidence type="ECO:0000256" key="5">
    <source>
        <dbReference type="ARBA" id="ARBA00023244"/>
    </source>
</evidence>
<dbReference type="InterPro" id="IPR000878">
    <property type="entry name" value="4pyrrol_Mease"/>
</dbReference>
<dbReference type="GO" id="GO:0019354">
    <property type="term" value="P:siroheme biosynthetic process"/>
    <property type="evidence" value="ECO:0007669"/>
    <property type="project" value="InterPro"/>
</dbReference>
<dbReference type="SUPFAM" id="SSF53790">
    <property type="entry name" value="Tetrapyrrole methylase"/>
    <property type="match status" value="1"/>
</dbReference>
<dbReference type="CDD" id="cd11642">
    <property type="entry name" value="SUMT"/>
    <property type="match status" value="1"/>
</dbReference>
<dbReference type="PROSITE" id="PS00839">
    <property type="entry name" value="SUMT_1"/>
    <property type="match status" value="1"/>
</dbReference>
<dbReference type="InterPro" id="IPR014777">
    <property type="entry name" value="4pyrrole_Mease_sub1"/>
</dbReference>
<dbReference type="EC" id="2.1.1.107" evidence="1"/>